<dbReference type="Proteomes" id="UP001396334">
    <property type="component" value="Unassembled WGS sequence"/>
</dbReference>
<organism evidence="7 8">
    <name type="scientific">Hibiscus sabdariffa</name>
    <name type="common">roselle</name>
    <dbReference type="NCBI Taxonomy" id="183260"/>
    <lineage>
        <taxon>Eukaryota</taxon>
        <taxon>Viridiplantae</taxon>
        <taxon>Streptophyta</taxon>
        <taxon>Embryophyta</taxon>
        <taxon>Tracheophyta</taxon>
        <taxon>Spermatophyta</taxon>
        <taxon>Magnoliopsida</taxon>
        <taxon>eudicotyledons</taxon>
        <taxon>Gunneridae</taxon>
        <taxon>Pentapetalae</taxon>
        <taxon>rosids</taxon>
        <taxon>malvids</taxon>
        <taxon>Malvales</taxon>
        <taxon>Malvaceae</taxon>
        <taxon>Malvoideae</taxon>
        <taxon>Hibiscus</taxon>
    </lineage>
</organism>
<name>A0ABR1ZIS7_9ROSI</name>
<evidence type="ECO:0000256" key="5">
    <source>
        <dbReference type="ARBA" id="ARBA00023157"/>
    </source>
</evidence>
<protein>
    <recommendedName>
        <fullName evidence="9">Defensin-like protein</fullName>
    </recommendedName>
</protein>
<keyword evidence="2" id="KW-0929">Antimicrobial</keyword>
<keyword evidence="6" id="KW-0732">Signal</keyword>
<evidence type="ECO:0000313" key="7">
    <source>
        <dbReference type="EMBL" id="KAK8480446.1"/>
    </source>
</evidence>
<feature type="chain" id="PRO_5045162227" description="Defensin-like protein" evidence="6">
    <location>
        <begin position="22"/>
        <end position="71"/>
    </location>
</feature>
<evidence type="ECO:0000256" key="4">
    <source>
        <dbReference type="ARBA" id="ARBA00022821"/>
    </source>
</evidence>
<evidence type="ECO:0000256" key="3">
    <source>
        <dbReference type="ARBA" id="ARBA00022577"/>
    </source>
</evidence>
<accession>A0ABR1ZIS7</accession>
<evidence type="ECO:0008006" key="9">
    <source>
        <dbReference type="Google" id="ProtNLM"/>
    </source>
</evidence>
<dbReference type="EMBL" id="JBBPBN010001033">
    <property type="protein sequence ID" value="KAK8480446.1"/>
    <property type="molecule type" value="Genomic_DNA"/>
</dbReference>
<evidence type="ECO:0000256" key="2">
    <source>
        <dbReference type="ARBA" id="ARBA00022529"/>
    </source>
</evidence>
<comment type="similarity">
    <text evidence="1">Belongs to the DEFL family.</text>
</comment>
<keyword evidence="8" id="KW-1185">Reference proteome</keyword>
<evidence type="ECO:0000313" key="8">
    <source>
        <dbReference type="Proteomes" id="UP001396334"/>
    </source>
</evidence>
<dbReference type="InterPro" id="IPR010851">
    <property type="entry name" value="DEFL"/>
</dbReference>
<keyword evidence="3" id="KW-0295">Fungicide</keyword>
<gene>
    <name evidence="7" type="ORF">V6N11_066227</name>
</gene>
<keyword evidence="5" id="KW-1015">Disulfide bond</keyword>
<evidence type="ECO:0000256" key="1">
    <source>
        <dbReference type="ARBA" id="ARBA00006722"/>
    </source>
</evidence>
<dbReference type="Pfam" id="PF07333">
    <property type="entry name" value="SLR1-BP"/>
    <property type="match status" value="1"/>
</dbReference>
<sequence>MESLTVYVIFLLLLLSTPGQTEKTCTGYIELKDCYDTDCSEYCQALYGVDAKGKCAGPPEAECQCTFPCME</sequence>
<keyword evidence="4" id="KW-0611">Plant defense</keyword>
<reference evidence="7 8" key="1">
    <citation type="journal article" date="2024" name="G3 (Bethesda)">
        <title>Genome assembly of Hibiscus sabdariffa L. provides insights into metabolisms of medicinal natural products.</title>
        <authorList>
            <person name="Kim T."/>
        </authorList>
    </citation>
    <scope>NUCLEOTIDE SEQUENCE [LARGE SCALE GENOMIC DNA]</scope>
    <source>
        <strain evidence="7">TK-2024</strain>
        <tissue evidence="7">Old leaves</tissue>
    </source>
</reference>
<evidence type="ECO:0000256" key="6">
    <source>
        <dbReference type="SAM" id="SignalP"/>
    </source>
</evidence>
<comment type="caution">
    <text evidence="7">The sequence shown here is derived from an EMBL/GenBank/DDBJ whole genome shotgun (WGS) entry which is preliminary data.</text>
</comment>
<proteinExistence type="inferred from homology"/>
<feature type="signal peptide" evidence="6">
    <location>
        <begin position="1"/>
        <end position="21"/>
    </location>
</feature>